<reference evidence="4" key="1">
    <citation type="submission" date="2019-11" db="EMBL/GenBank/DDBJ databases">
        <authorList>
            <person name="Feng L."/>
        </authorList>
    </citation>
    <scope>NUCLEOTIDE SEQUENCE</scope>
    <source>
        <strain evidence="4">CsymbiosumLFYP84</strain>
    </source>
</reference>
<evidence type="ECO:0000313" key="4">
    <source>
        <dbReference type="EMBL" id="VYU79853.1"/>
    </source>
</evidence>
<evidence type="ECO:0000256" key="2">
    <source>
        <dbReference type="ARBA" id="ARBA00022679"/>
    </source>
</evidence>
<keyword evidence="4" id="KW-0012">Acyltransferase</keyword>
<dbReference type="InterPro" id="IPR051159">
    <property type="entry name" value="Hexapeptide_acetyltransf"/>
</dbReference>
<dbReference type="EC" id="2.3.1.-" evidence="4"/>
<proteinExistence type="inferred from homology"/>
<keyword evidence="2 4" id="KW-0808">Transferase</keyword>
<dbReference type="CDD" id="cd03349">
    <property type="entry name" value="LbH_XAT"/>
    <property type="match status" value="1"/>
</dbReference>
<organism evidence="4">
    <name type="scientific">Clostridium symbiosum</name>
    <name type="common">Bacteroides symbiosus</name>
    <dbReference type="NCBI Taxonomy" id="1512"/>
    <lineage>
        <taxon>Bacteria</taxon>
        <taxon>Bacillati</taxon>
        <taxon>Bacillota</taxon>
        <taxon>Clostridia</taxon>
        <taxon>Lachnospirales</taxon>
        <taxon>Lachnospiraceae</taxon>
        <taxon>Otoolea</taxon>
    </lineage>
</organism>
<dbReference type="InterPro" id="IPR001451">
    <property type="entry name" value="Hexapep"/>
</dbReference>
<dbReference type="EMBL" id="JAQLGM010000016">
    <property type="protein sequence ID" value="MDB2000239.1"/>
    <property type="molecule type" value="Genomic_DNA"/>
</dbReference>
<dbReference type="AlphaFoldDB" id="A0A6N3HVY3"/>
<sequence>MSYGWESPLIVGPIEVGKYCSFGPGVRRFPVNHAIDMITTSPYSFNPVCGWVEKDMREYTMLTIGNDVWIGANAIILPNVKTIGDGVIIGAGSIVTKDVPPYAVVVGNPARVLRYRFKEELCQRISATRWWDLPESELLTLLQLFSKPEEICQTHRTN</sequence>
<gene>
    <name evidence="4" type="primary">vatD</name>
    <name evidence="4" type="ORF">CSLFYP84_04211</name>
    <name evidence="3" type="ORF">PM006_08515</name>
</gene>
<dbReference type="GO" id="GO:0008374">
    <property type="term" value="F:O-acyltransferase activity"/>
    <property type="evidence" value="ECO:0007669"/>
    <property type="project" value="TreeGrafter"/>
</dbReference>
<accession>A0A6N3HVY3</accession>
<dbReference type="PANTHER" id="PTHR23416:SF23">
    <property type="entry name" value="ACETYLTRANSFERASE C18B11.09C-RELATED"/>
    <property type="match status" value="1"/>
</dbReference>
<protein>
    <submittedName>
        <fullName evidence="3">CatB-related O-acetyltransferase</fullName>
    </submittedName>
    <submittedName>
        <fullName evidence="4">Streptogramin A acetyltransferase</fullName>
        <ecNumber evidence="4">2.3.1.-</ecNumber>
    </submittedName>
</protein>
<dbReference type="InterPro" id="IPR011004">
    <property type="entry name" value="Trimer_LpxA-like_sf"/>
</dbReference>
<dbReference type="RefSeq" id="WP_021643161.1">
    <property type="nucleotide sequence ID" value="NZ_CACRUA010000077.1"/>
</dbReference>
<evidence type="ECO:0000256" key="1">
    <source>
        <dbReference type="ARBA" id="ARBA00007274"/>
    </source>
</evidence>
<dbReference type="Gene3D" id="2.160.10.10">
    <property type="entry name" value="Hexapeptide repeat proteins"/>
    <property type="match status" value="1"/>
</dbReference>
<dbReference type="PANTHER" id="PTHR23416">
    <property type="entry name" value="SIALIC ACID SYNTHASE-RELATED"/>
    <property type="match status" value="1"/>
</dbReference>
<reference evidence="3" key="2">
    <citation type="submission" date="2023-01" db="EMBL/GenBank/DDBJ databases">
        <title>Human gut microbiome strain richness.</title>
        <authorList>
            <person name="Chen-Liaw A."/>
        </authorList>
    </citation>
    <scope>NUCLEOTIDE SEQUENCE</scope>
    <source>
        <strain evidence="3">B1_m1001713B170214d0_201011</strain>
    </source>
</reference>
<dbReference type="Pfam" id="PF00132">
    <property type="entry name" value="Hexapep"/>
    <property type="match status" value="1"/>
</dbReference>
<name>A0A6N3HVY3_CLOSY</name>
<dbReference type="SUPFAM" id="SSF51161">
    <property type="entry name" value="Trimeric LpxA-like enzymes"/>
    <property type="match status" value="1"/>
</dbReference>
<dbReference type="EMBL" id="CACRUA010000077">
    <property type="protein sequence ID" value="VYU79853.1"/>
    <property type="molecule type" value="Genomic_DNA"/>
</dbReference>
<comment type="similarity">
    <text evidence="1">Belongs to the transferase hexapeptide repeat family.</text>
</comment>
<dbReference type="Proteomes" id="UP001300871">
    <property type="component" value="Unassembled WGS sequence"/>
</dbReference>
<evidence type="ECO:0000313" key="3">
    <source>
        <dbReference type="EMBL" id="MDB2000239.1"/>
    </source>
</evidence>